<dbReference type="InterPro" id="IPR036028">
    <property type="entry name" value="SH3-like_dom_sf"/>
</dbReference>
<dbReference type="SMART" id="SM00326">
    <property type="entry name" value="SH3"/>
    <property type="match status" value="1"/>
</dbReference>
<dbReference type="Gene3D" id="1.20.1270.60">
    <property type="entry name" value="Arfaptin homology (AH) domain/BAR domain"/>
    <property type="match status" value="1"/>
</dbReference>
<dbReference type="PANTHER" id="PTHR14167">
    <property type="entry name" value="SH3 DOMAIN-CONTAINING"/>
    <property type="match status" value="1"/>
</dbReference>
<name>A0ABM0MFH5_SACKO</name>
<dbReference type="GeneID" id="100372076"/>
<keyword evidence="7" id="KW-1185">Reference proteome</keyword>
<sequence length="353" mass="39683">MEGFKKFSAEAGTLFTRAKQYTEEKLGSAEKTEYDAHFENLMQRAERTRRWTELIVQQTETVLQPNPNARIEDYVMEKVDRKRSDRVTNPEILGQTMVDAGNDIGPGTAYGAALVKCGQVQQKLGVAEKELISTSIHNYLQPLKNFLDGDMKTINKERKLLENKRLDLDAAKSKLRKTKSDESKAKVTPGDIEKDEKEIESEEELRVAQSEFDKQYEITKLLLEGVSNAHANHLRCLQDFVEVQHAYFVQCTGLIADLQKQLTSLPGAGNHSNSVNISSAPSAPPKFHDRAPTGTRRARVLYDYDAADLSELSLLADEIITVYSLPGMDSDWMMGERGNQKGKVPVTFLELLD</sequence>
<evidence type="ECO:0000256" key="1">
    <source>
        <dbReference type="ARBA" id="ARBA00006697"/>
    </source>
</evidence>
<feature type="domain" description="SH3" evidence="5">
    <location>
        <begin position="293"/>
        <end position="353"/>
    </location>
</feature>
<dbReference type="Pfam" id="PF03114">
    <property type="entry name" value="BAR"/>
    <property type="match status" value="1"/>
</dbReference>
<dbReference type="RefSeq" id="XP_006818766.1">
    <property type="nucleotide sequence ID" value="XM_006818703.1"/>
</dbReference>
<dbReference type="PROSITE" id="PS50002">
    <property type="entry name" value="SH3"/>
    <property type="match status" value="1"/>
</dbReference>
<organism evidence="7 8">
    <name type="scientific">Saccoglossus kowalevskii</name>
    <name type="common">Acorn worm</name>
    <dbReference type="NCBI Taxonomy" id="10224"/>
    <lineage>
        <taxon>Eukaryota</taxon>
        <taxon>Metazoa</taxon>
        <taxon>Hemichordata</taxon>
        <taxon>Enteropneusta</taxon>
        <taxon>Harrimaniidae</taxon>
        <taxon>Saccoglossus</taxon>
    </lineage>
</organism>
<evidence type="ECO:0000259" key="6">
    <source>
        <dbReference type="PROSITE" id="PS51021"/>
    </source>
</evidence>
<gene>
    <name evidence="8" type="primary">LOC100372076</name>
</gene>
<feature type="compositionally biased region" description="Basic and acidic residues" evidence="4">
    <location>
        <begin position="177"/>
        <end position="197"/>
    </location>
</feature>
<dbReference type="Gene3D" id="2.30.30.40">
    <property type="entry name" value="SH3 Domains"/>
    <property type="match status" value="1"/>
</dbReference>
<evidence type="ECO:0000313" key="8">
    <source>
        <dbReference type="RefSeq" id="XP_006818766.1"/>
    </source>
</evidence>
<reference evidence="8" key="1">
    <citation type="submission" date="2025-08" db="UniProtKB">
        <authorList>
            <consortium name="RefSeq"/>
        </authorList>
    </citation>
    <scope>IDENTIFICATION</scope>
    <source>
        <tissue evidence="8">Testes</tissue>
    </source>
</reference>
<dbReference type="PANTHER" id="PTHR14167:SF76">
    <property type="entry name" value="ENDOPHILIN B, ISOFORM A"/>
    <property type="match status" value="1"/>
</dbReference>
<dbReference type="Pfam" id="PF14604">
    <property type="entry name" value="SH3_9"/>
    <property type="match status" value="1"/>
</dbReference>
<dbReference type="PROSITE" id="PS51021">
    <property type="entry name" value="BAR"/>
    <property type="match status" value="1"/>
</dbReference>
<dbReference type="InterPro" id="IPR050384">
    <property type="entry name" value="Endophilin_SH3RF"/>
</dbReference>
<evidence type="ECO:0000256" key="3">
    <source>
        <dbReference type="PROSITE-ProRule" id="PRU00192"/>
    </source>
</evidence>
<dbReference type="InterPro" id="IPR001452">
    <property type="entry name" value="SH3_domain"/>
</dbReference>
<dbReference type="SUPFAM" id="SSF103657">
    <property type="entry name" value="BAR/IMD domain-like"/>
    <property type="match status" value="1"/>
</dbReference>
<dbReference type="InterPro" id="IPR004148">
    <property type="entry name" value="BAR_dom"/>
</dbReference>
<protein>
    <submittedName>
        <fullName evidence="8">Endophilin-B1-like isoform X1</fullName>
    </submittedName>
</protein>
<feature type="region of interest" description="Disordered" evidence="4">
    <location>
        <begin position="273"/>
        <end position="292"/>
    </location>
</feature>
<accession>A0ABM0MFH5</accession>
<dbReference type="CDD" id="cd07594">
    <property type="entry name" value="BAR_Endophilin_B"/>
    <property type="match status" value="1"/>
</dbReference>
<comment type="similarity">
    <text evidence="1">Belongs to the endophilin family.</text>
</comment>
<dbReference type="SMART" id="SM00721">
    <property type="entry name" value="BAR"/>
    <property type="match status" value="1"/>
</dbReference>
<keyword evidence="2 3" id="KW-0728">SH3 domain</keyword>
<evidence type="ECO:0000256" key="2">
    <source>
        <dbReference type="ARBA" id="ARBA00022443"/>
    </source>
</evidence>
<proteinExistence type="inferred from homology"/>
<feature type="domain" description="BAR" evidence="6">
    <location>
        <begin position="23"/>
        <end position="271"/>
    </location>
</feature>
<evidence type="ECO:0000256" key="4">
    <source>
        <dbReference type="SAM" id="MobiDB-lite"/>
    </source>
</evidence>
<feature type="region of interest" description="Disordered" evidence="4">
    <location>
        <begin position="177"/>
        <end position="200"/>
    </location>
</feature>
<dbReference type="InterPro" id="IPR027267">
    <property type="entry name" value="AH/BAR_dom_sf"/>
</dbReference>
<evidence type="ECO:0000259" key="5">
    <source>
        <dbReference type="PROSITE" id="PS50002"/>
    </source>
</evidence>
<dbReference type="Proteomes" id="UP000694865">
    <property type="component" value="Unplaced"/>
</dbReference>
<evidence type="ECO:0000313" key="7">
    <source>
        <dbReference type="Proteomes" id="UP000694865"/>
    </source>
</evidence>
<dbReference type="SUPFAM" id="SSF50044">
    <property type="entry name" value="SH3-domain"/>
    <property type="match status" value="1"/>
</dbReference>